<dbReference type="Proteomes" id="UP000223606">
    <property type="component" value="Chromosome 1"/>
</dbReference>
<gene>
    <name evidence="6" type="ORF">HDIA_4841</name>
</gene>
<dbReference type="InterPro" id="IPR009057">
    <property type="entry name" value="Homeodomain-like_sf"/>
</dbReference>
<keyword evidence="1" id="KW-0805">Transcription regulation</keyword>
<feature type="DNA-binding region" description="H-T-H motif" evidence="4">
    <location>
        <begin position="29"/>
        <end position="48"/>
    </location>
</feature>
<dbReference type="RefSeq" id="WP_099558590.1">
    <property type="nucleotide sequence ID" value="NZ_LT960614.1"/>
</dbReference>
<sequence length="202" mass="21846">MTSRREAQRDALITTAETIISQKGLGALRARDLATEVGCAVGAIYTYVEDLDELVLRVGVRTLSRLGEALQATTAETLDASPREQLTAIALTYADFAAGNVNLWRALFEFRLSAHQQLPEWSAGAQTSLFTYLDAPLKTLLPDLSDEDRQLLARTLFSAVHGVVALGLEDRHVAVPRAALHAQIRMLVAALAVGLPEVRQGG</sequence>
<dbReference type="AlphaFoldDB" id="A0A2C9DDG5"/>
<dbReference type="Gene3D" id="1.10.357.10">
    <property type="entry name" value="Tetracycline Repressor, domain 2"/>
    <property type="match status" value="1"/>
</dbReference>
<evidence type="ECO:0000256" key="2">
    <source>
        <dbReference type="ARBA" id="ARBA00023125"/>
    </source>
</evidence>
<evidence type="ECO:0000313" key="6">
    <source>
        <dbReference type="EMBL" id="SON58382.1"/>
    </source>
</evidence>
<keyword evidence="2 4" id="KW-0238">DNA-binding</keyword>
<dbReference type="Pfam" id="PF17918">
    <property type="entry name" value="TetR_C_15"/>
    <property type="match status" value="1"/>
</dbReference>
<dbReference type="GO" id="GO:0003700">
    <property type="term" value="F:DNA-binding transcription factor activity"/>
    <property type="evidence" value="ECO:0007669"/>
    <property type="project" value="TreeGrafter"/>
</dbReference>
<keyword evidence="3" id="KW-0804">Transcription</keyword>
<dbReference type="SUPFAM" id="SSF46689">
    <property type="entry name" value="Homeodomain-like"/>
    <property type="match status" value="1"/>
</dbReference>
<evidence type="ECO:0000313" key="7">
    <source>
        <dbReference type="Proteomes" id="UP000223606"/>
    </source>
</evidence>
<name>A0A2C9DDG5_9HYPH</name>
<dbReference type="SUPFAM" id="SSF48498">
    <property type="entry name" value="Tetracyclin repressor-like, C-terminal domain"/>
    <property type="match status" value="1"/>
</dbReference>
<dbReference type="InterPro" id="IPR036271">
    <property type="entry name" value="Tet_transcr_reg_TetR-rel_C_sf"/>
</dbReference>
<evidence type="ECO:0000256" key="1">
    <source>
        <dbReference type="ARBA" id="ARBA00023015"/>
    </source>
</evidence>
<dbReference type="OrthoDB" id="7223515at2"/>
<dbReference type="PROSITE" id="PS50977">
    <property type="entry name" value="HTH_TETR_2"/>
    <property type="match status" value="1"/>
</dbReference>
<protein>
    <submittedName>
        <fullName evidence="6">Bacterial regulatory protein, tetR family</fullName>
    </submittedName>
</protein>
<feature type="domain" description="HTH tetR-type" evidence="5">
    <location>
        <begin position="6"/>
        <end position="66"/>
    </location>
</feature>
<proteinExistence type="predicted"/>
<evidence type="ECO:0000259" key="5">
    <source>
        <dbReference type="PROSITE" id="PS50977"/>
    </source>
</evidence>
<evidence type="ECO:0000256" key="4">
    <source>
        <dbReference type="PROSITE-ProRule" id="PRU00335"/>
    </source>
</evidence>
<evidence type="ECO:0000256" key="3">
    <source>
        <dbReference type="ARBA" id="ARBA00023163"/>
    </source>
</evidence>
<dbReference type="InterPro" id="IPR050109">
    <property type="entry name" value="HTH-type_TetR-like_transc_reg"/>
</dbReference>
<keyword evidence="7" id="KW-1185">Reference proteome</keyword>
<dbReference type="PANTHER" id="PTHR30055:SF234">
    <property type="entry name" value="HTH-TYPE TRANSCRIPTIONAL REGULATOR BETI"/>
    <property type="match status" value="1"/>
</dbReference>
<reference evidence="7" key="1">
    <citation type="submission" date="2017-09" db="EMBL/GenBank/DDBJ databases">
        <title>Genome sequence of Nannocystis excedens DSM 71.</title>
        <authorList>
            <person name="Blom J."/>
        </authorList>
    </citation>
    <scope>NUCLEOTIDE SEQUENCE [LARGE SCALE GENOMIC DNA]</scope>
    <source>
        <strain evidence="7">type strain: E19</strain>
    </source>
</reference>
<dbReference type="EMBL" id="LT960614">
    <property type="protein sequence ID" value="SON58382.1"/>
    <property type="molecule type" value="Genomic_DNA"/>
</dbReference>
<dbReference type="GO" id="GO:0000976">
    <property type="term" value="F:transcription cis-regulatory region binding"/>
    <property type="evidence" value="ECO:0007669"/>
    <property type="project" value="TreeGrafter"/>
</dbReference>
<dbReference type="InterPro" id="IPR001647">
    <property type="entry name" value="HTH_TetR"/>
</dbReference>
<organism evidence="6 7">
    <name type="scientific">Hartmannibacter diazotrophicus</name>
    <dbReference type="NCBI Taxonomy" id="1482074"/>
    <lineage>
        <taxon>Bacteria</taxon>
        <taxon>Pseudomonadati</taxon>
        <taxon>Pseudomonadota</taxon>
        <taxon>Alphaproteobacteria</taxon>
        <taxon>Hyphomicrobiales</taxon>
        <taxon>Pleomorphomonadaceae</taxon>
        <taxon>Hartmannibacter</taxon>
    </lineage>
</organism>
<dbReference type="PANTHER" id="PTHR30055">
    <property type="entry name" value="HTH-TYPE TRANSCRIPTIONAL REGULATOR RUTR"/>
    <property type="match status" value="1"/>
</dbReference>
<accession>A0A2C9DDG5</accession>
<dbReference type="InterPro" id="IPR041669">
    <property type="entry name" value="TetR_C_15"/>
</dbReference>
<dbReference type="KEGG" id="hdi:HDIA_4841"/>